<evidence type="ECO:0000313" key="3">
    <source>
        <dbReference type="Proteomes" id="UP000030645"/>
    </source>
</evidence>
<name>W9RE02_9ROSA</name>
<dbReference type="AlphaFoldDB" id="W9RE02"/>
<dbReference type="Proteomes" id="UP000030645">
    <property type="component" value="Unassembled WGS sequence"/>
</dbReference>
<feature type="region of interest" description="Disordered" evidence="1">
    <location>
        <begin position="1"/>
        <end position="44"/>
    </location>
</feature>
<accession>W9RE02</accession>
<dbReference type="EMBL" id="KE344550">
    <property type="protein sequence ID" value="EXB66650.1"/>
    <property type="molecule type" value="Genomic_DNA"/>
</dbReference>
<reference evidence="3" key="1">
    <citation type="submission" date="2013-01" db="EMBL/GenBank/DDBJ databases">
        <title>Draft Genome Sequence of a Mulberry Tree, Morus notabilis C.K. Schneid.</title>
        <authorList>
            <person name="He N."/>
            <person name="Zhao S."/>
        </authorList>
    </citation>
    <scope>NUCLEOTIDE SEQUENCE</scope>
</reference>
<evidence type="ECO:0000256" key="1">
    <source>
        <dbReference type="SAM" id="MobiDB-lite"/>
    </source>
</evidence>
<proteinExistence type="predicted"/>
<organism evidence="2 3">
    <name type="scientific">Morus notabilis</name>
    <dbReference type="NCBI Taxonomy" id="981085"/>
    <lineage>
        <taxon>Eukaryota</taxon>
        <taxon>Viridiplantae</taxon>
        <taxon>Streptophyta</taxon>
        <taxon>Embryophyta</taxon>
        <taxon>Tracheophyta</taxon>
        <taxon>Spermatophyta</taxon>
        <taxon>Magnoliopsida</taxon>
        <taxon>eudicotyledons</taxon>
        <taxon>Gunneridae</taxon>
        <taxon>Pentapetalae</taxon>
        <taxon>rosids</taxon>
        <taxon>fabids</taxon>
        <taxon>Rosales</taxon>
        <taxon>Moraceae</taxon>
        <taxon>Moreae</taxon>
        <taxon>Morus</taxon>
    </lineage>
</organism>
<keyword evidence="3" id="KW-1185">Reference proteome</keyword>
<protein>
    <submittedName>
        <fullName evidence="2">Uncharacterized protein</fullName>
    </submittedName>
</protein>
<evidence type="ECO:0000313" key="2">
    <source>
        <dbReference type="EMBL" id="EXB66650.1"/>
    </source>
</evidence>
<sequence length="69" mass="7837">MLPRRNGQQHKSSHGAQRASPRMGSRHPKGTLATVVPSTPAKDSQREVLGACRLREWSISRPWCNKFNW</sequence>
<gene>
    <name evidence="2" type="ORF">L484_024948</name>
</gene>